<organism evidence="1 2">
    <name type="scientific">Sporosarcina aquimarina</name>
    <dbReference type="NCBI Taxonomy" id="114975"/>
    <lineage>
        <taxon>Bacteria</taxon>
        <taxon>Bacillati</taxon>
        <taxon>Bacillota</taxon>
        <taxon>Bacilli</taxon>
        <taxon>Bacillales</taxon>
        <taxon>Caryophanaceae</taxon>
        <taxon>Sporosarcina</taxon>
    </lineage>
</organism>
<name>A0ABU4G136_9BACL</name>
<evidence type="ECO:0000313" key="2">
    <source>
        <dbReference type="Proteomes" id="UP001280629"/>
    </source>
</evidence>
<dbReference type="RefSeq" id="WP_317935572.1">
    <property type="nucleotide sequence ID" value="NZ_JAUBDH010000004.1"/>
</dbReference>
<proteinExistence type="predicted"/>
<dbReference type="Proteomes" id="UP001280629">
    <property type="component" value="Unassembled WGS sequence"/>
</dbReference>
<protein>
    <submittedName>
        <fullName evidence="1">Uncharacterized protein</fullName>
    </submittedName>
</protein>
<dbReference type="EMBL" id="JAUBDH010000004">
    <property type="protein sequence ID" value="MDW0110033.1"/>
    <property type="molecule type" value="Genomic_DNA"/>
</dbReference>
<accession>A0ABU4G136</accession>
<gene>
    <name evidence="1" type="ORF">QT716_08150</name>
</gene>
<evidence type="ECO:0000313" key="1">
    <source>
        <dbReference type="EMBL" id="MDW0110033.1"/>
    </source>
</evidence>
<comment type="caution">
    <text evidence="1">The sequence shown here is derived from an EMBL/GenBank/DDBJ whole genome shotgun (WGS) entry which is preliminary data.</text>
</comment>
<reference evidence="1 2" key="1">
    <citation type="submission" date="2023-06" db="EMBL/GenBank/DDBJ databases">
        <title>Sporosarcina sp. nov., isolated from Korean traditional fermented seafood 'Jeotgal'.</title>
        <authorList>
            <person name="Yang A.-I."/>
            <person name="Shin N.-R."/>
        </authorList>
    </citation>
    <scope>NUCLEOTIDE SEQUENCE [LARGE SCALE GENOMIC DNA]</scope>
    <source>
        <strain evidence="1 2">KCTC3840</strain>
    </source>
</reference>
<sequence length="220" mass="24968">MLKKIIWFAVLCTLLFLLLPTSLSAPKILNVFKLTDEPDVIVRGTSGSALTVDISFGDSALENWIAKMEAPYPLLFVDIGWAKRFPDSIEHIQKKNIPVALLGEKGVVYEDNPALIDKHLKEFQLIFNNKPLWFRTRDEVFPKVLQETLWKQEVNTLGSTVRWKGGKLPSVIKGEILSVALERKGQAKLEDIDRLIESREFHSVEDVLFATNAKTKKIPE</sequence>
<keyword evidence="2" id="KW-1185">Reference proteome</keyword>